<reference evidence="2" key="1">
    <citation type="submission" date="2022-11" db="UniProtKB">
        <authorList>
            <consortium name="WormBaseParasite"/>
        </authorList>
    </citation>
    <scope>IDENTIFICATION</scope>
</reference>
<evidence type="ECO:0000313" key="1">
    <source>
        <dbReference type="Proteomes" id="UP000887580"/>
    </source>
</evidence>
<protein>
    <submittedName>
        <fullName evidence="2">Alpha-mannosidase</fullName>
    </submittedName>
</protein>
<proteinExistence type="predicted"/>
<evidence type="ECO:0000313" key="2">
    <source>
        <dbReference type="WBParaSite" id="PS1159_v2.g19968.t1"/>
    </source>
</evidence>
<sequence>MALNVAILILFLTFGITLVNCDLCTWDNCPAYTNDGKINVHLIAHTHDDMGWIKTADDYFTGANAQLEHHGVQYIIDTMVEALKRNRERKFTYAEVGYLTRWIETRTQAEVNDLISLVQNGQLEFSGGGWVQPDEGASHYIDLIDQYTLGLRKLNATFGTTCGHPKIGWQLDPFGHSREHGNILAMLGYEALYVARIHHLEQDVRVKEKRLEFNWYPSDENPSRKLFTGSLINLYTDPPTFCFDADCVDPPVVANPKFDNYNVDDVINRLKAYVEGFRIGTQPHKHVFMPMGSDFHYQAAEKNFRNMDNLIKVVRNKTDYNIFYSTPACYTKAVQEAGVAWTNKTAPDFFPYASGTHSFWTGYFTSKPACKGLIRQSSNIMNAMRTFNAFALPSNRNEHNTPEEKFERACGLAQHHDAVPGTCKEHVTQDYNYRLLQGWTAAEGVFQESLQTISQKAKKNNQQFPAQTFCRYLNESSCDFSKNNKKGFSVVIVNGYSQPVSQLIRIPLYEAMVALIDENNNEVNSAWILPTFINGNQLPNNNISPYDLQFIADLPASGFKTYFIEGLSKEQSHRAVKLHQEESKIIGSPKASTLTNGIITINFDGNNMIASITNSQSGKTYPFKQSLLAYKGHDNVGESSGAYIFRPQVNTPDVVNGQPGLTLTYLEARQVYSDWLSQTIRLVPNKTFIEFEWTVGPLPKTSENFHDYGKEVIARYEAPTIKSGKEFYTDSNGRQLILRIRDYNQDFQVDNSGEPVAANMYPVNSRAMIKDDSTSLMVLTDRSQAGGSIVDSTLDLLLHRRDFYDDGWGVNEALNEPGSDGRGLVVRGRHRIFLSDSTSAPVLHKLAAYEIFHSPIITFANYDNQLDASTLLLRLEHIFAKGEDSVLSQSATVDLTTLFKQFKIVSAQELTLGANLVLSGSASTKVTLNPQDIKTYQVTVTPQ</sequence>
<dbReference type="Proteomes" id="UP000887580">
    <property type="component" value="Unplaced"/>
</dbReference>
<name>A0AC35FRC7_9BILA</name>
<accession>A0AC35FRC7</accession>
<organism evidence="1 2">
    <name type="scientific">Panagrolaimus sp. PS1159</name>
    <dbReference type="NCBI Taxonomy" id="55785"/>
    <lineage>
        <taxon>Eukaryota</taxon>
        <taxon>Metazoa</taxon>
        <taxon>Ecdysozoa</taxon>
        <taxon>Nematoda</taxon>
        <taxon>Chromadorea</taxon>
        <taxon>Rhabditida</taxon>
        <taxon>Tylenchina</taxon>
        <taxon>Panagrolaimomorpha</taxon>
        <taxon>Panagrolaimoidea</taxon>
        <taxon>Panagrolaimidae</taxon>
        <taxon>Panagrolaimus</taxon>
    </lineage>
</organism>
<dbReference type="WBParaSite" id="PS1159_v2.g19968.t1">
    <property type="protein sequence ID" value="PS1159_v2.g19968.t1"/>
    <property type="gene ID" value="PS1159_v2.g19968"/>
</dbReference>